<name>A0ACC4DGC8_PURLI</name>
<comment type="caution">
    <text evidence="1">The sequence shown here is derived from an EMBL/GenBank/DDBJ whole genome shotgun (WGS) entry which is preliminary data.</text>
</comment>
<protein>
    <submittedName>
        <fullName evidence="1">Uncharacterized protein</fullName>
    </submittedName>
</protein>
<dbReference type="Proteomes" id="UP001638806">
    <property type="component" value="Unassembled WGS sequence"/>
</dbReference>
<keyword evidence="2" id="KW-1185">Reference proteome</keyword>
<organism evidence="1 2">
    <name type="scientific">Purpureocillium lilacinum</name>
    <name type="common">Paecilomyces lilacinus</name>
    <dbReference type="NCBI Taxonomy" id="33203"/>
    <lineage>
        <taxon>Eukaryota</taxon>
        <taxon>Fungi</taxon>
        <taxon>Dikarya</taxon>
        <taxon>Ascomycota</taxon>
        <taxon>Pezizomycotina</taxon>
        <taxon>Sordariomycetes</taxon>
        <taxon>Hypocreomycetidae</taxon>
        <taxon>Hypocreales</taxon>
        <taxon>Ophiocordycipitaceae</taxon>
        <taxon>Purpureocillium</taxon>
    </lineage>
</organism>
<dbReference type="EMBL" id="JBGNUJ010000010">
    <property type="protein sequence ID" value="KAL3954353.1"/>
    <property type="molecule type" value="Genomic_DNA"/>
</dbReference>
<evidence type="ECO:0000313" key="2">
    <source>
        <dbReference type="Proteomes" id="UP001638806"/>
    </source>
</evidence>
<gene>
    <name evidence="1" type="ORF">ACCO45_009916</name>
</gene>
<accession>A0ACC4DGC8</accession>
<proteinExistence type="predicted"/>
<reference evidence="1" key="1">
    <citation type="submission" date="2024-12" db="EMBL/GenBank/DDBJ databases">
        <title>Comparative genomics and development of molecular markers within Purpureocillium lilacinum and among Purpureocillium species.</title>
        <authorList>
            <person name="Yeh Z.-Y."/>
            <person name="Ni N.-T."/>
            <person name="Lo P.-H."/>
            <person name="Mushyakhwo K."/>
            <person name="Lin C.-F."/>
            <person name="Nai Y.-S."/>
        </authorList>
    </citation>
    <scope>NUCLEOTIDE SEQUENCE</scope>
    <source>
        <strain evidence="1">NCHU-NPUST-175</strain>
    </source>
</reference>
<evidence type="ECO:0000313" key="1">
    <source>
        <dbReference type="EMBL" id="KAL3954353.1"/>
    </source>
</evidence>
<sequence>MLSQMVRAYLAHTNDTSILDRALPLLVREHDFWTRNRSVEVRGPSKGPDGEIKTYTLSRFAVENTQPRPESFFEDYTQANNKSYYSPESGIIYPQVAALNDSQRAQLYSDLAAAAETGWDFGSRWLTRPSDSARDVYFPLRSLNTHNVVPVCLNSILYGNERAIGDFFALKGNDSARREWHDAAGRRSAAMHALMWNETLYSYFDYNISSSSQHIYVPADEGPDVDTADGPAPKGEQVLFHTAFARVARYLDVWPGGIPATNIRTGQQWDEPNVWPPLMHVLMQGLLNTPATFGDDDPAHRALHDLALRLAQSYLDSTFCTWYATGGSTSSTPKLEGAPQDAVGAMFEKYSAEWANVAGSGGEYEVVEGFGWTNGVLIWAADTFAGELKRPDCGYIKPADAQGGARRKRSARDASRTKKFGRRAVGGAN</sequence>